<organism evidence="11 12">
    <name type="scientific">Ignelater luminosus</name>
    <name type="common">Cucubano</name>
    <name type="synonym">Pyrophorus luminosus</name>
    <dbReference type="NCBI Taxonomy" id="2038154"/>
    <lineage>
        <taxon>Eukaryota</taxon>
        <taxon>Metazoa</taxon>
        <taxon>Ecdysozoa</taxon>
        <taxon>Arthropoda</taxon>
        <taxon>Hexapoda</taxon>
        <taxon>Insecta</taxon>
        <taxon>Pterygota</taxon>
        <taxon>Neoptera</taxon>
        <taxon>Endopterygota</taxon>
        <taxon>Coleoptera</taxon>
        <taxon>Polyphaga</taxon>
        <taxon>Elateriformia</taxon>
        <taxon>Elateroidea</taxon>
        <taxon>Elateridae</taxon>
        <taxon>Agrypninae</taxon>
        <taxon>Pyrophorini</taxon>
        <taxon>Ignelater</taxon>
    </lineage>
</organism>
<reference evidence="11" key="1">
    <citation type="submission" date="2019-08" db="EMBL/GenBank/DDBJ databases">
        <title>The genome of the North American firefly Photinus pyralis.</title>
        <authorList>
            <consortium name="Photinus pyralis genome working group"/>
            <person name="Fallon T.R."/>
            <person name="Sander Lower S.E."/>
            <person name="Weng J.-K."/>
        </authorList>
    </citation>
    <scope>NUCLEOTIDE SEQUENCE</scope>
    <source>
        <strain evidence="11">TRF0915ILg1</strain>
        <tissue evidence="11">Whole body</tissue>
    </source>
</reference>
<name>A0A8K0FZH2_IGNLU</name>
<gene>
    <name evidence="11" type="ORF">ILUMI_19853</name>
</gene>
<dbReference type="AlphaFoldDB" id="A0A8K0FZH2"/>
<keyword evidence="7 10" id="KW-0472">Membrane</keyword>
<evidence type="ECO:0000256" key="7">
    <source>
        <dbReference type="ARBA" id="ARBA00023136"/>
    </source>
</evidence>
<dbReference type="InterPro" id="IPR004117">
    <property type="entry name" value="7tm6_olfct_rcpt"/>
</dbReference>
<evidence type="ECO:0000256" key="9">
    <source>
        <dbReference type="ARBA" id="ARBA00023224"/>
    </source>
</evidence>
<dbReference type="PANTHER" id="PTHR21137:SF35">
    <property type="entry name" value="ODORANT RECEPTOR 19A-RELATED"/>
    <property type="match status" value="1"/>
</dbReference>
<comment type="caution">
    <text evidence="11">The sequence shown here is derived from an EMBL/GenBank/DDBJ whole genome shotgun (WGS) entry which is preliminary data.</text>
</comment>
<keyword evidence="2" id="KW-1003">Cell membrane</keyword>
<evidence type="ECO:0000256" key="3">
    <source>
        <dbReference type="ARBA" id="ARBA00022606"/>
    </source>
</evidence>
<keyword evidence="3" id="KW-0716">Sensory transduction</keyword>
<evidence type="ECO:0000256" key="10">
    <source>
        <dbReference type="SAM" id="Phobius"/>
    </source>
</evidence>
<keyword evidence="5" id="KW-0552">Olfaction</keyword>
<keyword evidence="8" id="KW-0675">Receptor</keyword>
<protein>
    <submittedName>
        <fullName evidence="11">Uncharacterized protein</fullName>
    </submittedName>
</protein>
<keyword evidence="12" id="KW-1185">Reference proteome</keyword>
<dbReference type="GO" id="GO:0004984">
    <property type="term" value="F:olfactory receptor activity"/>
    <property type="evidence" value="ECO:0007669"/>
    <property type="project" value="InterPro"/>
</dbReference>
<keyword evidence="9" id="KW-0807">Transducer</keyword>
<dbReference type="Proteomes" id="UP000801492">
    <property type="component" value="Unassembled WGS sequence"/>
</dbReference>
<dbReference type="Pfam" id="PF02949">
    <property type="entry name" value="7tm_6"/>
    <property type="match status" value="1"/>
</dbReference>
<feature type="transmembrane region" description="Helical" evidence="10">
    <location>
        <begin position="12"/>
        <end position="32"/>
    </location>
</feature>
<sequence>MLLECVLNWNGLKTMEVLTILTGLYQILAKLYTSMKARKNLSQIIKKMEEFWSFEKYDDDLKIDIQQVYEYVKKLVYQMCEKYLLRFPPTLENIVRYGLLTSFFVIQLFFYCIAGNYLVQESEDVSSTVYNTNWWIKTQPELRRAYVLIIQRSNKIEELTAGGMLPLNFDSFRAVNIK</sequence>
<keyword evidence="4 10" id="KW-0812">Transmembrane</keyword>
<dbReference type="GO" id="GO:0005549">
    <property type="term" value="F:odorant binding"/>
    <property type="evidence" value="ECO:0007669"/>
    <property type="project" value="InterPro"/>
</dbReference>
<evidence type="ECO:0000256" key="8">
    <source>
        <dbReference type="ARBA" id="ARBA00023170"/>
    </source>
</evidence>
<dbReference type="EMBL" id="VTPC01088077">
    <property type="protein sequence ID" value="KAF2886320.1"/>
    <property type="molecule type" value="Genomic_DNA"/>
</dbReference>
<evidence type="ECO:0000313" key="12">
    <source>
        <dbReference type="Proteomes" id="UP000801492"/>
    </source>
</evidence>
<accession>A0A8K0FZH2</accession>
<dbReference type="OrthoDB" id="6614360at2759"/>
<dbReference type="PANTHER" id="PTHR21137">
    <property type="entry name" value="ODORANT RECEPTOR"/>
    <property type="match status" value="1"/>
</dbReference>
<evidence type="ECO:0000313" key="11">
    <source>
        <dbReference type="EMBL" id="KAF2886320.1"/>
    </source>
</evidence>
<comment type="subcellular location">
    <subcellularLocation>
        <location evidence="1">Cell membrane</location>
        <topology evidence="1">Multi-pass membrane protein</topology>
    </subcellularLocation>
</comment>
<dbReference type="GO" id="GO:0007165">
    <property type="term" value="P:signal transduction"/>
    <property type="evidence" value="ECO:0007669"/>
    <property type="project" value="UniProtKB-KW"/>
</dbReference>
<evidence type="ECO:0000256" key="2">
    <source>
        <dbReference type="ARBA" id="ARBA00022475"/>
    </source>
</evidence>
<keyword evidence="6 10" id="KW-1133">Transmembrane helix</keyword>
<evidence type="ECO:0000256" key="6">
    <source>
        <dbReference type="ARBA" id="ARBA00022989"/>
    </source>
</evidence>
<evidence type="ECO:0000256" key="1">
    <source>
        <dbReference type="ARBA" id="ARBA00004651"/>
    </source>
</evidence>
<proteinExistence type="predicted"/>
<dbReference type="GO" id="GO:0005886">
    <property type="term" value="C:plasma membrane"/>
    <property type="evidence" value="ECO:0007669"/>
    <property type="project" value="UniProtKB-SubCell"/>
</dbReference>
<feature type="transmembrane region" description="Helical" evidence="10">
    <location>
        <begin position="94"/>
        <end position="119"/>
    </location>
</feature>
<evidence type="ECO:0000256" key="5">
    <source>
        <dbReference type="ARBA" id="ARBA00022725"/>
    </source>
</evidence>
<evidence type="ECO:0000256" key="4">
    <source>
        <dbReference type="ARBA" id="ARBA00022692"/>
    </source>
</evidence>